<keyword evidence="7" id="KW-1185">Reference proteome</keyword>
<sequence>MDKASIIKISFLSSLVAIIESVFGNIDVSYIILFFLIILDTITGIAVAVKYGSFNSKGLSRLVKKTITYGAAILTVRLLEIGIMTFLETEIISKILVAFLQVTETISILENLTLLGVPLPSNFITFLLNHIKIPGLNTAIKLGIKSQNNEISEIDDIIRYQIPAFEDKEIKKLLRIKFKYWKLVAMQISKVFSTNGKKDKEHLYYKIMSLIEKSTNDMNKEIKEENIPKEYIKRFDSIYKPCFDKWIQELKQICYSQQSVSEKKDQILNNIIVLSYKMILAAHKVYNNNNYN</sequence>
<keyword evidence="3 5" id="KW-1133">Transmembrane helix</keyword>
<evidence type="ECO:0000256" key="3">
    <source>
        <dbReference type="ARBA" id="ARBA00022989"/>
    </source>
</evidence>
<evidence type="ECO:0000256" key="2">
    <source>
        <dbReference type="ARBA" id="ARBA00022692"/>
    </source>
</evidence>
<accession>A0A419SUT2</accession>
<protein>
    <recommendedName>
        <fullName evidence="8">Holin</fullName>
    </recommendedName>
</protein>
<dbReference type="EMBL" id="MCIB01000039">
    <property type="protein sequence ID" value="RKD28980.1"/>
    <property type="molecule type" value="Genomic_DNA"/>
</dbReference>
<gene>
    <name evidence="6" type="ORF">BET03_06405</name>
</gene>
<comment type="subcellular location">
    <subcellularLocation>
        <location evidence="1">Membrane</location>
        <topology evidence="1">Multi-pass membrane protein</topology>
    </subcellularLocation>
</comment>
<organism evidence="6 7">
    <name type="scientific">Thermohalobacter berrensis</name>
    <dbReference type="NCBI Taxonomy" id="99594"/>
    <lineage>
        <taxon>Bacteria</taxon>
        <taxon>Bacillati</taxon>
        <taxon>Bacillota</taxon>
        <taxon>Tissierellia</taxon>
        <taxon>Tissierellales</taxon>
        <taxon>Thermohalobacteraceae</taxon>
        <taxon>Thermohalobacter</taxon>
    </lineage>
</organism>
<name>A0A419SUT2_9FIRM</name>
<proteinExistence type="predicted"/>
<keyword evidence="4 5" id="KW-0472">Membrane</keyword>
<evidence type="ECO:0000313" key="7">
    <source>
        <dbReference type="Proteomes" id="UP000284177"/>
    </source>
</evidence>
<comment type="caution">
    <text evidence="6">The sequence shown here is derived from an EMBL/GenBank/DDBJ whole genome shotgun (WGS) entry which is preliminary data.</text>
</comment>
<feature type="transmembrane region" description="Helical" evidence="5">
    <location>
        <begin position="66"/>
        <end position="87"/>
    </location>
</feature>
<keyword evidence="2 5" id="KW-0812">Transmembrane</keyword>
<evidence type="ECO:0000256" key="4">
    <source>
        <dbReference type="ARBA" id="ARBA00023136"/>
    </source>
</evidence>
<feature type="transmembrane region" description="Helical" evidence="5">
    <location>
        <begin position="7"/>
        <end position="24"/>
    </location>
</feature>
<dbReference type="RefSeq" id="WP_120170640.1">
    <property type="nucleotide sequence ID" value="NZ_MCIB01000039.1"/>
</dbReference>
<feature type="transmembrane region" description="Helical" evidence="5">
    <location>
        <begin position="30"/>
        <end position="54"/>
    </location>
</feature>
<reference evidence="6 7" key="1">
    <citation type="submission" date="2016-08" db="EMBL/GenBank/DDBJ databases">
        <title>Novel Firmicutes and Novel Genomes.</title>
        <authorList>
            <person name="Poppleton D.I."/>
            <person name="Gribaldo S."/>
        </authorList>
    </citation>
    <scope>NUCLEOTIDE SEQUENCE [LARGE SCALE GENOMIC DNA]</scope>
    <source>
        <strain evidence="6 7">CTT3</strain>
    </source>
</reference>
<dbReference type="AlphaFoldDB" id="A0A419SUT2"/>
<dbReference type="OrthoDB" id="88184at2"/>
<dbReference type="GO" id="GO:0016020">
    <property type="term" value="C:membrane"/>
    <property type="evidence" value="ECO:0007669"/>
    <property type="project" value="UniProtKB-SubCell"/>
</dbReference>
<dbReference type="Proteomes" id="UP000284177">
    <property type="component" value="Unassembled WGS sequence"/>
</dbReference>
<evidence type="ECO:0000256" key="1">
    <source>
        <dbReference type="ARBA" id="ARBA00004141"/>
    </source>
</evidence>
<evidence type="ECO:0000256" key="5">
    <source>
        <dbReference type="SAM" id="Phobius"/>
    </source>
</evidence>
<evidence type="ECO:0008006" key="8">
    <source>
        <dbReference type="Google" id="ProtNLM"/>
    </source>
</evidence>
<dbReference type="Pfam" id="PF05105">
    <property type="entry name" value="Phage_holin_4_1"/>
    <property type="match status" value="1"/>
</dbReference>
<dbReference type="InterPro" id="IPR006480">
    <property type="entry name" value="Phage_holin_4_1"/>
</dbReference>
<evidence type="ECO:0000313" key="6">
    <source>
        <dbReference type="EMBL" id="RKD28980.1"/>
    </source>
</evidence>